<dbReference type="Gene3D" id="3.40.50.1820">
    <property type="entry name" value="alpha/beta hydrolase"/>
    <property type="match status" value="1"/>
</dbReference>
<dbReference type="EMBL" id="BOMG01000122">
    <property type="protein sequence ID" value="GID61253.1"/>
    <property type="molecule type" value="Genomic_DNA"/>
</dbReference>
<gene>
    <name evidence="1" type="ORF">Aco03nite_096570</name>
</gene>
<dbReference type="RefSeq" id="WP_203809042.1">
    <property type="nucleotide sequence ID" value="NZ_BAAAQE010000119.1"/>
</dbReference>
<dbReference type="InterPro" id="IPR010662">
    <property type="entry name" value="RBBP9/YdeN"/>
</dbReference>
<dbReference type="PANTHER" id="PTHR15394:SF3">
    <property type="entry name" value="SERINE HYDROLASE RBBP9"/>
    <property type="match status" value="1"/>
</dbReference>
<dbReference type="Pfam" id="PF06821">
    <property type="entry name" value="Ser_hydrolase"/>
    <property type="match status" value="1"/>
</dbReference>
<accession>A0ABQ3XRX0</accession>
<sequence>MSTIVISHAYGNDEHSVWYPYLREQLQQRGHTVEVPNLPDAQTPRLQPWRTAFAERALATPAGETVLVGHSIGAVNILRFLEQHDPERDGVFAGVVLVAAPAHEVGYDALAEFFTEPFDWATIRRSARHFHVLAAADDPVLTPDPFEHVAIHVTELGATGTVLPGGSHFGAGPDDHIEVPEAVRLVLDITGKS</sequence>
<reference evidence="1 2" key="1">
    <citation type="submission" date="2021-01" db="EMBL/GenBank/DDBJ databases">
        <title>Whole genome shotgun sequence of Actinoplanes couchii NBRC 106145.</title>
        <authorList>
            <person name="Komaki H."/>
            <person name="Tamura T."/>
        </authorList>
    </citation>
    <scope>NUCLEOTIDE SEQUENCE [LARGE SCALE GENOMIC DNA]</scope>
    <source>
        <strain evidence="1 2">NBRC 106145</strain>
    </source>
</reference>
<dbReference type="InterPro" id="IPR029058">
    <property type="entry name" value="AB_hydrolase_fold"/>
</dbReference>
<protein>
    <recommendedName>
        <fullName evidence="3">Serine hydrolase family protein</fullName>
    </recommendedName>
</protein>
<proteinExistence type="predicted"/>
<evidence type="ECO:0008006" key="3">
    <source>
        <dbReference type="Google" id="ProtNLM"/>
    </source>
</evidence>
<comment type="caution">
    <text evidence="1">The sequence shown here is derived from an EMBL/GenBank/DDBJ whole genome shotgun (WGS) entry which is preliminary data.</text>
</comment>
<keyword evidence="2" id="KW-1185">Reference proteome</keyword>
<evidence type="ECO:0000313" key="2">
    <source>
        <dbReference type="Proteomes" id="UP000612282"/>
    </source>
</evidence>
<evidence type="ECO:0000313" key="1">
    <source>
        <dbReference type="EMBL" id="GID61253.1"/>
    </source>
</evidence>
<organism evidence="1 2">
    <name type="scientific">Actinoplanes couchii</name>
    <dbReference type="NCBI Taxonomy" id="403638"/>
    <lineage>
        <taxon>Bacteria</taxon>
        <taxon>Bacillati</taxon>
        <taxon>Actinomycetota</taxon>
        <taxon>Actinomycetes</taxon>
        <taxon>Micromonosporales</taxon>
        <taxon>Micromonosporaceae</taxon>
        <taxon>Actinoplanes</taxon>
    </lineage>
</organism>
<dbReference type="Proteomes" id="UP000612282">
    <property type="component" value="Unassembled WGS sequence"/>
</dbReference>
<dbReference type="PANTHER" id="PTHR15394">
    <property type="entry name" value="SERINE HYDROLASE RBBP9"/>
    <property type="match status" value="1"/>
</dbReference>
<name>A0ABQ3XRX0_9ACTN</name>
<dbReference type="SUPFAM" id="SSF53474">
    <property type="entry name" value="alpha/beta-Hydrolases"/>
    <property type="match status" value="1"/>
</dbReference>